<evidence type="ECO:0000256" key="1">
    <source>
        <dbReference type="ARBA" id="ARBA00009865"/>
    </source>
</evidence>
<dbReference type="SUPFAM" id="SSF49899">
    <property type="entry name" value="Concanavalin A-like lectins/glucanases"/>
    <property type="match status" value="1"/>
</dbReference>
<feature type="chain" id="PRO_5004665811" evidence="4">
    <location>
        <begin position="32"/>
        <end position="642"/>
    </location>
</feature>
<evidence type="ECO:0000313" key="7">
    <source>
        <dbReference type="Proteomes" id="UP000017746"/>
    </source>
</evidence>
<dbReference type="InterPro" id="IPR041542">
    <property type="entry name" value="GH43_C2"/>
</dbReference>
<dbReference type="SUPFAM" id="SSF49384">
    <property type="entry name" value="Carbohydrate-binding domain"/>
    <property type="match status" value="1"/>
</dbReference>
<dbReference type="AlphaFoldDB" id="U5VW90"/>
<evidence type="ECO:0000313" key="6">
    <source>
        <dbReference type="EMBL" id="AGZ41263.1"/>
    </source>
</evidence>
<evidence type="ECO:0000256" key="4">
    <source>
        <dbReference type="SAM" id="SignalP"/>
    </source>
</evidence>
<proteinExistence type="inferred from homology"/>
<dbReference type="GO" id="GO:0004553">
    <property type="term" value="F:hydrolase activity, hydrolyzing O-glycosyl compounds"/>
    <property type="evidence" value="ECO:0007669"/>
    <property type="project" value="InterPro"/>
</dbReference>
<dbReference type="Gene3D" id="2.60.40.290">
    <property type="match status" value="1"/>
</dbReference>
<dbReference type="PATRIC" id="fig|1246995.3.peg.3027"/>
<gene>
    <name evidence="6" type="ORF">AFR_14905</name>
</gene>
<reference evidence="6 7" key="1">
    <citation type="journal article" date="2014" name="J. Biotechnol.">
        <title>Complete genome sequence of the actinobacterium Actinoplanes friuliensis HAG 010964, producer of the lipopeptide antibiotic friulimycin.</title>
        <authorList>
            <person name="Ruckert C."/>
            <person name="Szczepanowski R."/>
            <person name="Albersmeier A."/>
            <person name="Goesmann A."/>
            <person name="Fischer N."/>
            <person name="Steinkamper A."/>
            <person name="Puhler A."/>
            <person name="Biener R."/>
            <person name="Schwartz D."/>
            <person name="Kalinowski J."/>
        </authorList>
    </citation>
    <scope>NUCLEOTIDE SEQUENCE [LARGE SCALE GENOMIC DNA]</scope>
    <source>
        <strain evidence="6 7">DSM 7358</strain>
    </source>
</reference>
<dbReference type="EMBL" id="CP006272">
    <property type="protein sequence ID" value="AGZ41263.1"/>
    <property type="molecule type" value="Genomic_DNA"/>
</dbReference>
<evidence type="ECO:0000256" key="3">
    <source>
        <dbReference type="ARBA" id="ARBA00023295"/>
    </source>
</evidence>
<dbReference type="eggNOG" id="COG3507">
    <property type="taxonomic scope" value="Bacteria"/>
</dbReference>
<dbReference type="STRING" id="1246995.AFR_14905"/>
<feature type="domain" description="CBM2" evidence="5">
    <location>
        <begin position="28"/>
        <end position="137"/>
    </location>
</feature>
<dbReference type="GO" id="GO:0005975">
    <property type="term" value="P:carbohydrate metabolic process"/>
    <property type="evidence" value="ECO:0007669"/>
    <property type="project" value="InterPro"/>
</dbReference>
<protein>
    <submittedName>
        <fullName evidence="6">Putative glycosyl hydrolase</fullName>
    </submittedName>
</protein>
<dbReference type="PANTHER" id="PTHR42812">
    <property type="entry name" value="BETA-XYLOSIDASE"/>
    <property type="match status" value="1"/>
</dbReference>
<comment type="similarity">
    <text evidence="1">Belongs to the glycosyl hydrolase 43 family.</text>
</comment>
<dbReference type="InterPro" id="IPR006710">
    <property type="entry name" value="Glyco_hydro_43"/>
</dbReference>
<dbReference type="PANTHER" id="PTHR42812:SF15">
    <property type="entry name" value="HYDROLASE, PUTATIVE (AFU_ORTHOLOGUE AFUA_2G00930)-RELATED"/>
    <property type="match status" value="1"/>
</dbReference>
<keyword evidence="4" id="KW-0732">Signal</keyword>
<dbReference type="SMART" id="SM00637">
    <property type="entry name" value="CBD_II"/>
    <property type="match status" value="1"/>
</dbReference>
<dbReference type="InterPro" id="IPR023296">
    <property type="entry name" value="Glyco_hydro_beta-prop_sf"/>
</dbReference>
<dbReference type="InterPro" id="IPR001919">
    <property type="entry name" value="CBD2"/>
</dbReference>
<dbReference type="GO" id="GO:0030247">
    <property type="term" value="F:polysaccharide binding"/>
    <property type="evidence" value="ECO:0007669"/>
    <property type="project" value="UniProtKB-UniRule"/>
</dbReference>
<dbReference type="PROSITE" id="PS51173">
    <property type="entry name" value="CBM2"/>
    <property type="match status" value="1"/>
</dbReference>
<dbReference type="InterPro" id="IPR051795">
    <property type="entry name" value="Glycosyl_Hydrlase_43"/>
</dbReference>
<dbReference type="InterPro" id="IPR013320">
    <property type="entry name" value="ConA-like_dom_sf"/>
</dbReference>
<dbReference type="Gene3D" id="2.60.120.200">
    <property type="match status" value="1"/>
</dbReference>
<dbReference type="HOGENOM" id="CLU_016508_1_1_11"/>
<organism evidence="6 7">
    <name type="scientific">Actinoplanes friuliensis DSM 7358</name>
    <dbReference type="NCBI Taxonomy" id="1246995"/>
    <lineage>
        <taxon>Bacteria</taxon>
        <taxon>Bacillati</taxon>
        <taxon>Actinomycetota</taxon>
        <taxon>Actinomycetes</taxon>
        <taxon>Micromonosporales</taxon>
        <taxon>Micromonosporaceae</taxon>
        <taxon>Actinoplanes</taxon>
    </lineage>
</organism>
<dbReference type="CDD" id="cd09001">
    <property type="entry name" value="GH43_FsAxh1-like"/>
    <property type="match status" value="1"/>
</dbReference>
<dbReference type="SUPFAM" id="SSF75005">
    <property type="entry name" value="Arabinanase/levansucrase/invertase"/>
    <property type="match status" value="1"/>
</dbReference>
<dbReference type="InterPro" id="IPR012291">
    <property type="entry name" value="CBM2_carb-bd_dom_sf"/>
</dbReference>
<evidence type="ECO:0000259" key="5">
    <source>
        <dbReference type="PROSITE" id="PS51173"/>
    </source>
</evidence>
<dbReference type="Pfam" id="PF04616">
    <property type="entry name" value="Glyco_hydro_43"/>
    <property type="match status" value="1"/>
</dbReference>
<accession>U5VW90</accession>
<keyword evidence="3" id="KW-0326">Glycosidase</keyword>
<dbReference type="Proteomes" id="UP000017746">
    <property type="component" value="Chromosome"/>
</dbReference>
<name>U5VW90_9ACTN</name>
<keyword evidence="2 6" id="KW-0378">Hydrolase</keyword>
<evidence type="ECO:0000256" key="2">
    <source>
        <dbReference type="ARBA" id="ARBA00022801"/>
    </source>
</evidence>
<dbReference type="Pfam" id="PF17851">
    <property type="entry name" value="GH43_C2"/>
    <property type="match status" value="1"/>
</dbReference>
<dbReference type="InterPro" id="IPR008965">
    <property type="entry name" value="CBM2/CBM3_carb-bd_dom_sf"/>
</dbReference>
<keyword evidence="7" id="KW-1185">Reference proteome</keyword>
<dbReference type="Gene3D" id="2.115.10.20">
    <property type="entry name" value="Glycosyl hydrolase domain, family 43"/>
    <property type="match status" value="1"/>
</dbReference>
<dbReference type="RefSeq" id="WP_023361322.1">
    <property type="nucleotide sequence ID" value="NC_022657.1"/>
</dbReference>
<dbReference type="KEGG" id="afs:AFR_14905"/>
<feature type="signal peptide" evidence="4">
    <location>
        <begin position="1"/>
        <end position="31"/>
    </location>
</feature>
<dbReference type="OrthoDB" id="9801455at2"/>
<dbReference type="Pfam" id="PF00553">
    <property type="entry name" value="CBM_2"/>
    <property type="match status" value="1"/>
</dbReference>
<sequence>MRRTRPRLWIAAGLALAVSTAGLALATSARAAAGCKVTYTVTNQWQGGFGANVTIDNLGDPITGWRLGWSFGAGQTVAQLWGGTVSQTGAQVTVTNADYNASLPTGGSASFGFNGTSGASNPAPASFTLNGVACTGGTAPTTPAGGTFTNPVVWQDFADGDIIRVGDVYYYSASTMHYSPGAPVLRSYDLVNWEYAGHSVPRLDFDSNAYDLNGGRAYVKGIWASAFNYRPSNSTYYWLGCTEFNRTYVYTSANAGSGWGKKARINKCYYDAGLMFDNDTPYVAYGNGTISVAQLSSDLTSEVRSQAVYQTPSSIGTLEGARMYKRGNYYYIWLTRPANGQYVLRSTSPWGPYEQKQVLLNLPGPISGGGVPHQGGLVQTQNGDWWYMAFTDAYPGGRMPTLAPITWSADGWPVLQTVNGRWGATYPRPNLPWHPVTPMTGTDTFTGTTLGPQYEWNHNPDTSKVSVNNGLRLSTATVTGDLYNARNTLTRRIQGPSSTATIELDYSAMANGDRAGLAMLRDTSAWIGIRKDNGATRISMTNGLTMSTSGWTTTGTGTERAGAAISGGKVWLRVNADIRPGSGRTATFSYSTDGVTFIGLGPALTLNNDWQFFMGYRFGVFNYATQSLGGAVSVSRFTVSTP</sequence>